<evidence type="ECO:0000313" key="1">
    <source>
        <dbReference type="EMBL" id="SHH02993.1"/>
    </source>
</evidence>
<sequence length="286" mass="29521">MSGNWGQRPGGHRRRFPVTSVDVPCPSATLVVWTSAWLHGAAASDDVLDALLTWAEAHEVVAADDATALRLDLPVAGDRPAAPALLLAALRRVGAATGRLVLPVPGDVRGLGGDGALGTAALRAGEAVVLPGAGLGVVPETVAESVLRWTVHPLPPLAPAPEFLSIGEAEHGMTDAVRAATATLVSLDVARHRPNVRAEIEAALRARPRVAWPKGTPGRAIRVLERAAEVEAILTAARAGDGSAVSASAMRGRTDALRPLSDAVRRARCAAIDEAVRVLADSAGRH</sequence>
<protein>
    <submittedName>
        <fullName evidence="1">Uncharacterized protein</fullName>
    </submittedName>
</protein>
<name>A0A1M5PP20_STRHI</name>
<dbReference type="STRING" id="2017.SAMN05444320_1192"/>
<gene>
    <name evidence="1" type="ORF">SAMN05444320_1192</name>
</gene>
<accession>A0A1M5PP20</accession>
<dbReference type="AlphaFoldDB" id="A0A1M5PP20"/>
<reference evidence="1 2" key="1">
    <citation type="submission" date="2016-11" db="EMBL/GenBank/DDBJ databases">
        <authorList>
            <person name="Jaros S."/>
            <person name="Januszkiewicz K."/>
            <person name="Wedrychowicz H."/>
        </authorList>
    </citation>
    <scope>NUCLEOTIDE SEQUENCE [LARGE SCALE GENOMIC DNA]</scope>
    <source>
        <strain evidence="1 2">DSM 44523</strain>
    </source>
</reference>
<evidence type="ECO:0000313" key="2">
    <source>
        <dbReference type="Proteomes" id="UP000184501"/>
    </source>
</evidence>
<keyword evidence="2" id="KW-1185">Reference proteome</keyword>
<organism evidence="1 2">
    <name type="scientific">Streptoalloteichus hindustanus</name>
    <dbReference type="NCBI Taxonomy" id="2017"/>
    <lineage>
        <taxon>Bacteria</taxon>
        <taxon>Bacillati</taxon>
        <taxon>Actinomycetota</taxon>
        <taxon>Actinomycetes</taxon>
        <taxon>Pseudonocardiales</taxon>
        <taxon>Pseudonocardiaceae</taxon>
        <taxon>Streptoalloteichus</taxon>
    </lineage>
</organism>
<dbReference type="EMBL" id="FQVN01000019">
    <property type="protein sequence ID" value="SHH02993.1"/>
    <property type="molecule type" value="Genomic_DNA"/>
</dbReference>
<dbReference type="Proteomes" id="UP000184501">
    <property type="component" value="Unassembled WGS sequence"/>
</dbReference>
<proteinExistence type="predicted"/>